<protein>
    <submittedName>
        <fullName evidence="2">DUF1329 domain-containing protein</fullName>
    </submittedName>
</protein>
<name>A0A5R9QKV6_9PSED</name>
<feature type="chain" id="PRO_5024437829" evidence="1">
    <location>
        <begin position="24"/>
        <end position="451"/>
    </location>
</feature>
<keyword evidence="1" id="KW-0732">Signal</keyword>
<dbReference type="Proteomes" id="UP000306635">
    <property type="component" value="Unassembled WGS sequence"/>
</dbReference>
<dbReference type="Gene3D" id="2.50.20.10">
    <property type="entry name" value="Lipoprotein localisation LolA/LolB/LppX"/>
    <property type="match status" value="1"/>
</dbReference>
<organism evidence="2 3">
    <name type="scientific">Pseudomonas nicosulfuronedens</name>
    <dbReference type="NCBI Taxonomy" id="2571105"/>
    <lineage>
        <taxon>Bacteria</taxon>
        <taxon>Pseudomonadati</taxon>
        <taxon>Pseudomonadota</taxon>
        <taxon>Gammaproteobacteria</taxon>
        <taxon>Pseudomonadales</taxon>
        <taxon>Pseudomonadaceae</taxon>
        <taxon>Pseudomonas</taxon>
    </lineage>
</organism>
<dbReference type="Pfam" id="PF07044">
    <property type="entry name" value="DUF1329"/>
    <property type="match status" value="1"/>
</dbReference>
<dbReference type="CDD" id="cd16329">
    <property type="entry name" value="LolA_like"/>
    <property type="match status" value="1"/>
</dbReference>
<comment type="caution">
    <text evidence="2">The sequence shown here is derived from an EMBL/GenBank/DDBJ whole genome shotgun (WGS) entry which is preliminary data.</text>
</comment>
<dbReference type="RefSeq" id="WP_138526786.1">
    <property type="nucleotide sequence ID" value="NZ_SWDV01000063.1"/>
</dbReference>
<proteinExistence type="predicted"/>
<evidence type="ECO:0000313" key="3">
    <source>
        <dbReference type="Proteomes" id="UP000306635"/>
    </source>
</evidence>
<reference evidence="2 3" key="1">
    <citation type="submission" date="2019-04" db="EMBL/GenBank/DDBJ databases">
        <authorList>
            <person name="Li M."/>
        </authorList>
    </citation>
    <scope>NUCLEOTIDE SEQUENCE [LARGE SCALE GENOMIC DNA]</scope>
    <source>
        <strain evidence="2 3">LAM1902</strain>
    </source>
</reference>
<dbReference type="OrthoDB" id="178023at2"/>
<dbReference type="EMBL" id="SWDV01000063">
    <property type="protein sequence ID" value="TLX70037.1"/>
    <property type="molecule type" value="Genomic_DNA"/>
</dbReference>
<dbReference type="AlphaFoldDB" id="A0A5R9QKV6"/>
<gene>
    <name evidence="2" type="ORF">FAS41_29260</name>
</gene>
<accession>A0A5R9QKV6</accession>
<feature type="signal peptide" evidence="1">
    <location>
        <begin position="1"/>
        <end position="23"/>
    </location>
</feature>
<keyword evidence="3" id="KW-1185">Reference proteome</keyword>
<dbReference type="InterPro" id="IPR010752">
    <property type="entry name" value="DUF1329"/>
</dbReference>
<sequence>MNRFRIQAAGALLCALLPLHALAKVPADQAARLDNDLTPFGAVRAGDPALGIPAWTGGLQQPPAGYPGPGAFDIDPFPEQRPQLIIDSANRAQYAEHLSEGVQALFSAYPSFKVPVYPTERTFAAPPEVYANTRANASRAELTSGGNGFGGAVGGIPFPIPQSGLEAIWNHIARWQGRYFDEVSTTAQVRADGSYSSLRERNQLLSNYYAANQTTEGLGNILYRYMNQILPPSRSAGETLLVHETIDQVQAPRMAWNYFPGQRRVRRAPTVAYDNPVDGYVSDDADMYNGAPNRYDWKIVGKQALFVPYNNYRLNQPGRAFNDILKPGHINPDLTRWELHRVWVLEATLKTGERHVYAKRRFYLDEDSWNILMAESFDSRGQLWRVNLAFTQQAYEVPTLTTSVIVYHDLISRDYSALGLRSQEKNPRQFQLPVPPDSYWQPANLRRLGTN</sequence>
<evidence type="ECO:0000256" key="1">
    <source>
        <dbReference type="SAM" id="SignalP"/>
    </source>
</evidence>
<evidence type="ECO:0000313" key="2">
    <source>
        <dbReference type="EMBL" id="TLX70037.1"/>
    </source>
</evidence>